<accession>A0A327W1Y9</accession>
<dbReference type="InterPro" id="IPR018490">
    <property type="entry name" value="cNMP-bd_dom_sf"/>
</dbReference>
<feature type="domain" description="Cyclic nucleotide-binding" evidence="1">
    <location>
        <begin position="9"/>
        <end position="88"/>
    </location>
</feature>
<gene>
    <name evidence="2" type="ORF">CLV59_104490</name>
</gene>
<protein>
    <submittedName>
        <fullName evidence="2">CRP-like cAMP-binding protein</fullName>
    </submittedName>
</protein>
<dbReference type="Proteomes" id="UP000249819">
    <property type="component" value="Unassembled WGS sequence"/>
</dbReference>
<dbReference type="InterPro" id="IPR014710">
    <property type="entry name" value="RmlC-like_jellyroll"/>
</dbReference>
<evidence type="ECO:0000313" key="3">
    <source>
        <dbReference type="Proteomes" id="UP000249819"/>
    </source>
</evidence>
<sequence length="196" mass="22625">MPKISEIGLYNYLSWKQVPGLRENVRLITVKKGKQLYDTDQKYTDIYEILSGAVKLGGISCKGKEYIYELVTPGEFFGNLAMLGDTFREFGKAIVATQLRVYKPAFFKHLMTHDPEVAAWCFEKIVYRWNKTESMLANIRSYEPRERIQVLYNELQKIKIIASNREIMMNRLLTLQDIADLTGTTRQLAAETINAV</sequence>
<evidence type="ECO:0000313" key="2">
    <source>
        <dbReference type="EMBL" id="RAJ82265.1"/>
    </source>
</evidence>
<proteinExistence type="predicted"/>
<organism evidence="2 3">
    <name type="scientific">Chitinophaga dinghuensis</name>
    <dbReference type="NCBI Taxonomy" id="1539050"/>
    <lineage>
        <taxon>Bacteria</taxon>
        <taxon>Pseudomonadati</taxon>
        <taxon>Bacteroidota</taxon>
        <taxon>Chitinophagia</taxon>
        <taxon>Chitinophagales</taxon>
        <taxon>Chitinophagaceae</taxon>
        <taxon>Chitinophaga</taxon>
    </lineage>
</organism>
<dbReference type="CDD" id="cd00038">
    <property type="entry name" value="CAP_ED"/>
    <property type="match status" value="1"/>
</dbReference>
<reference evidence="2 3" key="1">
    <citation type="submission" date="2018-06" db="EMBL/GenBank/DDBJ databases">
        <title>Genomic Encyclopedia of Archaeal and Bacterial Type Strains, Phase II (KMG-II): from individual species to whole genera.</title>
        <authorList>
            <person name="Goeker M."/>
        </authorList>
    </citation>
    <scope>NUCLEOTIDE SEQUENCE [LARGE SCALE GENOMIC DNA]</scope>
    <source>
        <strain evidence="2 3">DSM 29821</strain>
    </source>
</reference>
<dbReference type="EMBL" id="QLMA01000004">
    <property type="protein sequence ID" value="RAJ82265.1"/>
    <property type="molecule type" value="Genomic_DNA"/>
</dbReference>
<comment type="caution">
    <text evidence="2">The sequence shown here is derived from an EMBL/GenBank/DDBJ whole genome shotgun (WGS) entry which is preliminary data.</text>
</comment>
<dbReference type="RefSeq" id="WP_170137763.1">
    <property type="nucleotide sequence ID" value="NZ_QLMA01000004.1"/>
</dbReference>
<keyword evidence="3" id="KW-1185">Reference proteome</keyword>
<name>A0A327W1Y9_9BACT</name>
<dbReference type="Pfam" id="PF00027">
    <property type="entry name" value="cNMP_binding"/>
    <property type="match status" value="1"/>
</dbReference>
<dbReference type="Gene3D" id="2.60.120.10">
    <property type="entry name" value="Jelly Rolls"/>
    <property type="match status" value="1"/>
</dbReference>
<dbReference type="AlphaFoldDB" id="A0A327W1Y9"/>
<evidence type="ECO:0000259" key="1">
    <source>
        <dbReference type="PROSITE" id="PS50042"/>
    </source>
</evidence>
<dbReference type="PROSITE" id="PS50042">
    <property type="entry name" value="CNMP_BINDING_3"/>
    <property type="match status" value="1"/>
</dbReference>
<dbReference type="InterPro" id="IPR000595">
    <property type="entry name" value="cNMP-bd_dom"/>
</dbReference>
<dbReference type="SUPFAM" id="SSF51206">
    <property type="entry name" value="cAMP-binding domain-like"/>
    <property type="match status" value="1"/>
</dbReference>